<evidence type="ECO:0000313" key="1">
    <source>
        <dbReference type="EMBL" id="EKC29558.1"/>
    </source>
</evidence>
<dbReference type="InParanoid" id="K1Q6R5"/>
<dbReference type="Gene3D" id="2.60.120.260">
    <property type="entry name" value="Galactose-binding domain-like"/>
    <property type="match status" value="1"/>
</dbReference>
<accession>K1Q6R5</accession>
<organism evidence="1">
    <name type="scientific">Magallana gigas</name>
    <name type="common">Pacific oyster</name>
    <name type="synonym">Crassostrea gigas</name>
    <dbReference type="NCBI Taxonomy" id="29159"/>
    <lineage>
        <taxon>Eukaryota</taxon>
        <taxon>Metazoa</taxon>
        <taxon>Spiralia</taxon>
        <taxon>Lophotrochozoa</taxon>
        <taxon>Mollusca</taxon>
        <taxon>Bivalvia</taxon>
        <taxon>Autobranchia</taxon>
        <taxon>Pteriomorphia</taxon>
        <taxon>Ostreida</taxon>
        <taxon>Ostreoidea</taxon>
        <taxon>Ostreidae</taxon>
        <taxon>Magallana</taxon>
    </lineage>
</organism>
<sequence length="227" mass="25724">MSIEMVFGASLRSRVIALLNILNGFIAPMGVTKIYIALSVLFCQGVTYEKTLCLQTENVGFNKSAWEMYPFHLADKGWGAERAVDGLYSDLSAAGGQCVISGNQKSTAEWRVDLGRIHIIHHIVIHYRTEHIDSDMINVYASRFLGFSVYVSNTTDKHDGILCFMDRNFTIETIPNPMNIICPNQESGRYVIYYNNRTHPPYPDGYSTYAYNELCEMEVFCMFLAPI</sequence>
<dbReference type="AlphaFoldDB" id="K1Q6R5"/>
<dbReference type="InterPro" id="IPR008979">
    <property type="entry name" value="Galactose-bd-like_sf"/>
</dbReference>
<dbReference type="EMBL" id="JH819194">
    <property type="protein sequence ID" value="EKC29558.1"/>
    <property type="molecule type" value="Genomic_DNA"/>
</dbReference>
<reference evidence="1" key="1">
    <citation type="journal article" date="2012" name="Nature">
        <title>The oyster genome reveals stress adaptation and complexity of shell formation.</title>
        <authorList>
            <person name="Zhang G."/>
            <person name="Fang X."/>
            <person name="Guo X."/>
            <person name="Li L."/>
            <person name="Luo R."/>
            <person name="Xu F."/>
            <person name="Yang P."/>
            <person name="Zhang L."/>
            <person name="Wang X."/>
            <person name="Qi H."/>
            <person name="Xiong Z."/>
            <person name="Que H."/>
            <person name="Xie Y."/>
            <person name="Holland P.W."/>
            <person name="Paps J."/>
            <person name="Zhu Y."/>
            <person name="Wu F."/>
            <person name="Chen Y."/>
            <person name="Wang J."/>
            <person name="Peng C."/>
            <person name="Meng J."/>
            <person name="Yang L."/>
            <person name="Liu J."/>
            <person name="Wen B."/>
            <person name="Zhang N."/>
            <person name="Huang Z."/>
            <person name="Zhu Q."/>
            <person name="Feng Y."/>
            <person name="Mount A."/>
            <person name="Hedgecock D."/>
            <person name="Xu Z."/>
            <person name="Liu Y."/>
            <person name="Domazet-Loso T."/>
            <person name="Du Y."/>
            <person name="Sun X."/>
            <person name="Zhang S."/>
            <person name="Liu B."/>
            <person name="Cheng P."/>
            <person name="Jiang X."/>
            <person name="Li J."/>
            <person name="Fan D."/>
            <person name="Wang W."/>
            <person name="Fu W."/>
            <person name="Wang T."/>
            <person name="Wang B."/>
            <person name="Zhang J."/>
            <person name="Peng Z."/>
            <person name="Li Y."/>
            <person name="Li N."/>
            <person name="Wang J."/>
            <person name="Chen M."/>
            <person name="He Y."/>
            <person name="Tan F."/>
            <person name="Song X."/>
            <person name="Zheng Q."/>
            <person name="Huang R."/>
            <person name="Yang H."/>
            <person name="Du X."/>
            <person name="Chen L."/>
            <person name="Yang M."/>
            <person name="Gaffney P.M."/>
            <person name="Wang S."/>
            <person name="Luo L."/>
            <person name="She Z."/>
            <person name="Ming Y."/>
            <person name="Huang W."/>
            <person name="Zhang S."/>
            <person name="Huang B."/>
            <person name="Zhang Y."/>
            <person name="Qu T."/>
            <person name="Ni P."/>
            <person name="Miao G."/>
            <person name="Wang J."/>
            <person name="Wang Q."/>
            <person name="Steinberg C.E."/>
            <person name="Wang H."/>
            <person name="Li N."/>
            <person name="Qian L."/>
            <person name="Zhang G."/>
            <person name="Li Y."/>
            <person name="Yang H."/>
            <person name="Liu X."/>
            <person name="Wang J."/>
            <person name="Yin Y."/>
            <person name="Wang J."/>
        </authorList>
    </citation>
    <scope>NUCLEOTIDE SEQUENCE [LARGE SCALE GENOMIC DNA]</scope>
    <source>
        <strain evidence="1">05x7-T-G4-1.051#20</strain>
    </source>
</reference>
<proteinExistence type="predicted"/>
<protein>
    <submittedName>
        <fullName evidence="1">Uncharacterized protein</fullName>
    </submittedName>
</protein>
<name>K1Q6R5_MAGGI</name>
<dbReference type="HOGENOM" id="CLU_043336_3_0_1"/>
<gene>
    <name evidence="1" type="ORF">CGI_10027340</name>
</gene>
<dbReference type="SUPFAM" id="SSF49785">
    <property type="entry name" value="Galactose-binding domain-like"/>
    <property type="match status" value="1"/>
</dbReference>